<dbReference type="InterPro" id="IPR029033">
    <property type="entry name" value="His_PPase_superfam"/>
</dbReference>
<keyword evidence="3" id="KW-1185">Reference proteome</keyword>
<dbReference type="InterPro" id="IPR050275">
    <property type="entry name" value="PGM_Phosphatase"/>
</dbReference>
<dbReference type="SMART" id="SM00855">
    <property type="entry name" value="PGAM"/>
    <property type="match status" value="1"/>
</dbReference>
<dbReference type="PANTHER" id="PTHR48100">
    <property type="entry name" value="BROAD-SPECIFICITY PHOSPHATASE YOR283W-RELATED"/>
    <property type="match status" value="1"/>
</dbReference>
<evidence type="ECO:0000313" key="3">
    <source>
        <dbReference type="Proteomes" id="UP000068067"/>
    </source>
</evidence>
<evidence type="ECO:0000313" key="2">
    <source>
        <dbReference type="EMBL" id="ALC06951.1"/>
    </source>
</evidence>
<dbReference type="GO" id="GO:0016791">
    <property type="term" value="F:phosphatase activity"/>
    <property type="evidence" value="ECO:0007669"/>
    <property type="project" value="TreeGrafter"/>
</dbReference>
<dbReference type="Proteomes" id="UP000068067">
    <property type="component" value="Chromosome"/>
</dbReference>
<dbReference type="Gene3D" id="3.40.50.1240">
    <property type="entry name" value="Phosphoglycerate mutase-like"/>
    <property type="match status" value="1"/>
</dbReference>
<name>A0A0M4CLE7_9CORY</name>
<dbReference type="InterPro" id="IPR013078">
    <property type="entry name" value="His_Pase_superF_clade-1"/>
</dbReference>
<dbReference type="PATRIC" id="fig|931089.4.peg.2639"/>
<dbReference type="KEGG" id="cdx:CDES_13035"/>
<dbReference type="CDD" id="cd07067">
    <property type="entry name" value="HP_PGM_like"/>
    <property type="match status" value="1"/>
</dbReference>
<dbReference type="SUPFAM" id="SSF53254">
    <property type="entry name" value="Phosphoglycerate mutase-like"/>
    <property type="match status" value="1"/>
</dbReference>
<reference evidence="2 3" key="1">
    <citation type="submission" date="2014-08" db="EMBL/GenBank/DDBJ databases">
        <title>Complete genome sequence of Corynebacterium deserti GIMN1.010 (=DSM 45689), isolated from desert sand in western China.</title>
        <authorList>
            <person name="Ruckert C."/>
            <person name="Albersmeier A."/>
            <person name="Kalinowski J."/>
        </authorList>
    </citation>
    <scope>NUCLEOTIDE SEQUENCE [LARGE SCALE GENOMIC DNA]</scope>
    <source>
        <strain evidence="2 3">GIMN1.010</strain>
    </source>
</reference>
<accession>A0A0M4CLE7</accession>
<feature type="binding site" evidence="1">
    <location>
        <position position="77"/>
    </location>
    <ligand>
        <name>substrate</name>
    </ligand>
</feature>
<gene>
    <name evidence="2" type="ORF">CDES_13035</name>
</gene>
<dbReference type="PANTHER" id="PTHR48100:SF1">
    <property type="entry name" value="HISTIDINE PHOSPHATASE FAMILY PROTEIN-RELATED"/>
    <property type="match status" value="1"/>
</dbReference>
<dbReference type="GO" id="GO:0005737">
    <property type="term" value="C:cytoplasm"/>
    <property type="evidence" value="ECO:0007669"/>
    <property type="project" value="TreeGrafter"/>
</dbReference>
<proteinExistence type="predicted"/>
<sequence>MGPRSQRGKDTQLTMAGRIILLRHGQTYNNVKHLLDTRPPGAELTEMGRKQALEVGHELATYSGDRLAHVYSSIVLRAQQTAVLATKTFEKARDLEPGTVPLDVVSGIHEVNVGDFEMRGDEEAHINYTKALSGWLHGDPTAALPGGETYKDVLRRYQPTLDQIMDSHDLDDDRDVAVVSHGAVIRIVATHATGVDPNFAFNTYLGNCRFVVLEPNGKKFGSWDVIRWTDSPLPWQETVV</sequence>
<evidence type="ECO:0000256" key="1">
    <source>
        <dbReference type="PIRSR" id="PIRSR613078-2"/>
    </source>
</evidence>
<feature type="binding site" evidence="1">
    <location>
        <begin position="23"/>
        <end position="30"/>
    </location>
    <ligand>
        <name>substrate</name>
    </ligand>
</feature>
<dbReference type="EMBL" id="CP009220">
    <property type="protein sequence ID" value="ALC06951.1"/>
    <property type="molecule type" value="Genomic_DNA"/>
</dbReference>
<dbReference type="Pfam" id="PF00300">
    <property type="entry name" value="His_Phos_1"/>
    <property type="match status" value="1"/>
</dbReference>
<dbReference type="AlphaFoldDB" id="A0A0M4CLE7"/>
<protein>
    <submittedName>
        <fullName evidence="2">Phosphoglycerate mutase</fullName>
    </submittedName>
</protein>
<organism evidence="2 3">
    <name type="scientific">Corynebacterium deserti GIMN1.010</name>
    <dbReference type="NCBI Taxonomy" id="931089"/>
    <lineage>
        <taxon>Bacteria</taxon>
        <taxon>Bacillati</taxon>
        <taxon>Actinomycetota</taxon>
        <taxon>Actinomycetes</taxon>
        <taxon>Mycobacteriales</taxon>
        <taxon>Corynebacteriaceae</taxon>
        <taxon>Corynebacterium</taxon>
    </lineage>
</organism>
<dbReference type="STRING" id="931089.CDES_13035"/>